<sequence>MRRWWRKVRERETAGQRAMEEAVFGSRLLGEIEEAHRDWENANRHFEYAVGKDQIDYAIYAMEAAEKRYEMLLRQAKQFAVTHPVWRKGTAG</sequence>
<name>A0ABQ4NAH8_9BACL</name>
<evidence type="ECO:0008006" key="3">
    <source>
        <dbReference type="Google" id="ProtNLM"/>
    </source>
</evidence>
<proteinExistence type="predicted"/>
<accession>A0ABQ4NAH8</accession>
<organism evidence="1 2">
    <name type="scientific">Paenibacillus cisolokensis</name>
    <dbReference type="NCBI Taxonomy" id="1658519"/>
    <lineage>
        <taxon>Bacteria</taxon>
        <taxon>Bacillati</taxon>
        <taxon>Bacillota</taxon>
        <taxon>Bacilli</taxon>
        <taxon>Bacillales</taxon>
        <taxon>Paenibacillaceae</taxon>
        <taxon>Paenibacillus</taxon>
    </lineage>
</organism>
<reference evidence="1 2" key="1">
    <citation type="submission" date="2021-04" db="EMBL/GenBank/DDBJ databases">
        <title>Draft genome sequence of Paenibacillus cisolokensis, LC2-13A.</title>
        <authorList>
            <person name="Uke A."/>
            <person name="Chhe C."/>
            <person name="Baramee S."/>
            <person name="Kosugi A."/>
        </authorList>
    </citation>
    <scope>NUCLEOTIDE SEQUENCE [LARGE SCALE GENOMIC DNA]</scope>
    <source>
        <strain evidence="1 2">LC2-13A</strain>
    </source>
</reference>
<gene>
    <name evidence="1" type="ORF">PACILC2_35220</name>
</gene>
<comment type="caution">
    <text evidence="1">The sequence shown here is derived from an EMBL/GenBank/DDBJ whole genome shotgun (WGS) entry which is preliminary data.</text>
</comment>
<protein>
    <recommendedName>
        <fullName evidence="3">DUF2508 domain-containing protein</fullName>
    </recommendedName>
</protein>
<dbReference type="EMBL" id="BOVJ01000114">
    <property type="protein sequence ID" value="GIQ64954.1"/>
    <property type="molecule type" value="Genomic_DNA"/>
</dbReference>
<dbReference type="Proteomes" id="UP000680304">
    <property type="component" value="Unassembled WGS sequence"/>
</dbReference>
<dbReference type="Pfam" id="PF10704">
    <property type="entry name" value="DUF2508"/>
    <property type="match status" value="1"/>
</dbReference>
<evidence type="ECO:0000313" key="2">
    <source>
        <dbReference type="Proteomes" id="UP000680304"/>
    </source>
</evidence>
<dbReference type="InterPro" id="IPR019644">
    <property type="entry name" value="DUF2508"/>
</dbReference>
<keyword evidence="2" id="KW-1185">Reference proteome</keyword>
<dbReference type="RefSeq" id="WP_062489452.1">
    <property type="nucleotide sequence ID" value="NZ_BOVJ01000114.1"/>
</dbReference>
<evidence type="ECO:0000313" key="1">
    <source>
        <dbReference type="EMBL" id="GIQ64954.1"/>
    </source>
</evidence>